<proteinExistence type="predicted"/>
<dbReference type="Proteomes" id="UP000030185">
    <property type="component" value="Unassembled WGS sequence"/>
</dbReference>
<reference evidence="1 2" key="1">
    <citation type="submission" date="2014-09" db="EMBL/GenBank/DDBJ databases">
        <title>Sporocytophaga myxococcoides PG-01 genome sequencing.</title>
        <authorList>
            <person name="Liu L."/>
            <person name="Gao P.J."/>
            <person name="Chen G.J."/>
            <person name="Wang L.S."/>
        </authorList>
    </citation>
    <scope>NUCLEOTIDE SEQUENCE [LARGE SCALE GENOMIC DNA]</scope>
    <source>
        <strain evidence="1 2">PG-01</strain>
    </source>
</reference>
<organism evidence="1 2">
    <name type="scientific">Sporocytophaga myxococcoides</name>
    <dbReference type="NCBI Taxonomy" id="153721"/>
    <lineage>
        <taxon>Bacteria</taxon>
        <taxon>Pseudomonadati</taxon>
        <taxon>Bacteroidota</taxon>
        <taxon>Cytophagia</taxon>
        <taxon>Cytophagales</taxon>
        <taxon>Cytophagaceae</taxon>
        <taxon>Sporocytophaga</taxon>
    </lineage>
</organism>
<comment type="caution">
    <text evidence="1">The sequence shown here is derived from an EMBL/GenBank/DDBJ whole genome shotgun (WGS) entry which is preliminary data.</text>
</comment>
<keyword evidence="2" id="KW-1185">Reference proteome</keyword>
<gene>
    <name evidence="1" type="ORF">MYP_1620</name>
</gene>
<dbReference type="EMBL" id="BBLT01000002">
    <property type="protein sequence ID" value="GAL84393.1"/>
    <property type="molecule type" value="Genomic_DNA"/>
</dbReference>
<sequence>MKFVAMSLMACSGKVWLLNAICKIGTLEALYLNIKGAVVPGGRILNKLNELDAS</sequence>
<dbReference type="STRING" id="153721.MYP_1620"/>
<name>A0A098LE41_9BACT</name>
<evidence type="ECO:0000313" key="1">
    <source>
        <dbReference type="EMBL" id="GAL84393.1"/>
    </source>
</evidence>
<dbReference type="AlphaFoldDB" id="A0A098LE41"/>
<evidence type="ECO:0000313" key="2">
    <source>
        <dbReference type="Proteomes" id="UP000030185"/>
    </source>
</evidence>
<protein>
    <submittedName>
        <fullName evidence="1">Uncharacterized protein</fullName>
    </submittedName>
</protein>
<accession>A0A098LE41</accession>